<accession>X6MG41</accession>
<feature type="compositionally biased region" description="Low complexity" evidence="1">
    <location>
        <begin position="166"/>
        <end position="177"/>
    </location>
</feature>
<comment type="caution">
    <text evidence="3">The sequence shown here is derived from an EMBL/GenBank/DDBJ whole genome shotgun (WGS) entry which is preliminary data.</text>
</comment>
<dbReference type="Proteomes" id="UP000023152">
    <property type="component" value="Unassembled WGS sequence"/>
</dbReference>
<evidence type="ECO:0000256" key="1">
    <source>
        <dbReference type="SAM" id="MobiDB-lite"/>
    </source>
</evidence>
<dbReference type="AlphaFoldDB" id="X6MG41"/>
<feature type="region of interest" description="Disordered" evidence="1">
    <location>
        <begin position="160"/>
        <end position="179"/>
    </location>
</feature>
<reference evidence="3 4" key="1">
    <citation type="journal article" date="2013" name="Curr. Biol.">
        <title>The Genome of the Foraminiferan Reticulomyxa filosa.</title>
        <authorList>
            <person name="Glockner G."/>
            <person name="Hulsmann N."/>
            <person name="Schleicher M."/>
            <person name="Noegel A.A."/>
            <person name="Eichinger L."/>
            <person name="Gallinger C."/>
            <person name="Pawlowski J."/>
            <person name="Sierra R."/>
            <person name="Euteneuer U."/>
            <person name="Pillet L."/>
            <person name="Moustafa A."/>
            <person name="Platzer M."/>
            <person name="Groth M."/>
            <person name="Szafranski K."/>
            <person name="Schliwa M."/>
        </authorList>
    </citation>
    <scope>NUCLEOTIDE SEQUENCE [LARGE SCALE GENOMIC DNA]</scope>
</reference>
<dbReference type="EMBL" id="ASPP01021234">
    <property type="protein sequence ID" value="ETO12651.1"/>
    <property type="molecule type" value="Genomic_DNA"/>
</dbReference>
<evidence type="ECO:0000256" key="2">
    <source>
        <dbReference type="SAM" id="Phobius"/>
    </source>
</evidence>
<evidence type="ECO:0000313" key="3">
    <source>
        <dbReference type="EMBL" id="ETO12651.1"/>
    </source>
</evidence>
<keyword evidence="2" id="KW-0812">Transmembrane</keyword>
<organism evidence="3 4">
    <name type="scientific">Reticulomyxa filosa</name>
    <dbReference type="NCBI Taxonomy" id="46433"/>
    <lineage>
        <taxon>Eukaryota</taxon>
        <taxon>Sar</taxon>
        <taxon>Rhizaria</taxon>
        <taxon>Retaria</taxon>
        <taxon>Foraminifera</taxon>
        <taxon>Monothalamids</taxon>
        <taxon>Reticulomyxidae</taxon>
        <taxon>Reticulomyxa</taxon>
    </lineage>
</organism>
<proteinExistence type="predicted"/>
<protein>
    <submittedName>
        <fullName evidence="3">Uncharacterized protein</fullName>
    </submittedName>
</protein>
<keyword evidence="2" id="KW-1133">Transmembrane helix</keyword>
<keyword evidence="4" id="KW-1185">Reference proteome</keyword>
<evidence type="ECO:0000313" key="4">
    <source>
        <dbReference type="Proteomes" id="UP000023152"/>
    </source>
</evidence>
<keyword evidence="2" id="KW-0472">Membrane</keyword>
<name>X6MG41_RETFI</name>
<sequence length="318" mass="36968">MDSVKRNTDDEKRMINFSVSESRYILCHYYCYYCIAIVRIFLKEKKRVVIKKTRKAQHSRPIIMIHADSLAGSRDLMRLEDFKNWSSKKNVINNFNEKFSIHLYFKVFLFENQLYLSYVRLKLKKDKSEKRVFFFLESTSFPKKKKSTIQHISSNLNFDASTQEETNTNNNNNSTGTIQLSTPARNSQGIYENVLCIFFLICLFVLKQVGDNTNNNTDNGTVSGLGSCVAGPDNPKTVGRMQNGNIMNVQFDERGCVSVCVRIVTCLFWERGAEIEGRDVWERTMHGEGHKNYNSKKKNNNQNQSINWKKKKYCTICK</sequence>
<feature type="transmembrane region" description="Helical" evidence="2">
    <location>
        <begin position="23"/>
        <end position="42"/>
    </location>
</feature>
<gene>
    <name evidence="3" type="ORF">RFI_24722</name>
</gene>